<dbReference type="AlphaFoldDB" id="A0AAD9B6Q7"/>
<evidence type="ECO:0000256" key="1">
    <source>
        <dbReference type="SAM" id="MobiDB-lite"/>
    </source>
</evidence>
<keyword evidence="3" id="KW-1185">Reference proteome</keyword>
<dbReference type="Proteomes" id="UP001228049">
    <property type="component" value="Unassembled WGS sequence"/>
</dbReference>
<protein>
    <submittedName>
        <fullName evidence="2">AC transposase</fullName>
    </submittedName>
</protein>
<dbReference type="PANTHER" id="PTHR47501">
    <property type="entry name" value="TRANSPOSASE-RELATED"/>
    <property type="match status" value="1"/>
</dbReference>
<organism evidence="2 3">
    <name type="scientific">Dissostichus eleginoides</name>
    <name type="common">Patagonian toothfish</name>
    <name type="synonym">Dissostichus amissus</name>
    <dbReference type="NCBI Taxonomy" id="100907"/>
    <lineage>
        <taxon>Eukaryota</taxon>
        <taxon>Metazoa</taxon>
        <taxon>Chordata</taxon>
        <taxon>Craniata</taxon>
        <taxon>Vertebrata</taxon>
        <taxon>Euteleostomi</taxon>
        <taxon>Actinopterygii</taxon>
        <taxon>Neopterygii</taxon>
        <taxon>Teleostei</taxon>
        <taxon>Neoteleostei</taxon>
        <taxon>Acanthomorphata</taxon>
        <taxon>Eupercaria</taxon>
        <taxon>Perciformes</taxon>
        <taxon>Notothenioidei</taxon>
        <taxon>Nototheniidae</taxon>
        <taxon>Dissostichus</taxon>
    </lineage>
</organism>
<feature type="region of interest" description="Disordered" evidence="1">
    <location>
        <begin position="93"/>
        <end position="164"/>
    </location>
</feature>
<name>A0AAD9B6Q7_DISEL</name>
<proteinExistence type="predicted"/>
<dbReference type="EMBL" id="JASDAP010000027">
    <property type="protein sequence ID" value="KAK1877153.1"/>
    <property type="molecule type" value="Genomic_DNA"/>
</dbReference>
<accession>A0AAD9B6Q7</accession>
<reference evidence="2" key="1">
    <citation type="submission" date="2023-04" db="EMBL/GenBank/DDBJ databases">
        <title>Chromosome-level genome of Chaenocephalus aceratus.</title>
        <authorList>
            <person name="Park H."/>
        </authorList>
    </citation>
    <scope>NUCLEOTIDE SEQUENCE</scope>
    <source>
        <strain evidence="2">DE</strain>
        <tissue evidence="2">Muscle</tissue>
    </source>
</reference>
<evidence type="ECO:0000313" key="2">
    <source>
        <dbReference type="EMBL" id="KAK1877153.1"/>
    </source>
</evidence>
<feature type="compositionally biased region" description="Basic and acidic residues" evidence="1">
    <location>
        <begin position="132"/>
        <end position="153"/>
    </location>
</feature>
<evidence type="ECO:0000313" key="3">
    <source>
        <dbReference type="Proteomes" id="UP001228049"/>
    </source>
</evidence>
<comment type="caution">
    <text evidence="2">The sequence shown here is derived from an EMBL/GenBank/DDBJ whole genome shotgun (WGS) entry which is preliminary data.</text>
</comment>
<dbReference type="PANTHER" id="PTHR47501:SF6">
    <property type="match status" value="1"/>
</dbReference>
<sequence>MAPKKSANLPDEVEEIKKSLDFLSAEIKTVAAQQNKIMELMGQTQSLKIQNIEKDKKITFLENRVADLEQYIRMNDLIISGLKTRHRSYARAAAASEDTAAGRGGADAPEVDRESLEQQDSTSNLKKHLERKHAGVYEKIPPKRTSDDQEQRPQPKQPRLDTFMNRTTQSKVNALIFNFIIQDVQSFSLLEQPAFRNLIEGISGGKTVMCRKSLMRRIEDGFLAMKEKLTEKLQTVSYVCTTADIWTAHNRSFFGMTCHWIEGQDLERKSVALACARINI</sequence>
<gene>
    <name evidence="2" type="ORF">KUDE01_002469</name>
</gene>